<dbReference type="CDD" id="cd00405">
    <property type="entry name" value="PRAI"/>
    <property type="match status" value="1"/>
</dbReference>
<dbReference type="Gene3D" id="3.20.20.70">
    <property type="entry name" value="Aldolase class I"/>
    <property type="match status" value="1"/>
</dbReference>
<dbReference type="EC" id="5.3.1.24" evidence="3 9"/>
<dbReference type="SUPFAM" id="SSF51366">
    <property type="entry name" value="Ribulose-phoshate binding barrel"/>
    <property type="match status" value="1"/>
</dbReference>
<evidence type="ECO:0000256" key="3">
    <source>
        <dbReference type="ARBA" id="ARBA00012572"/>
    </source>
</evidence>
<dbReference type="UniPathway" id="UPA00035">
    <property type="reaction ID" value="UER00042"/>
</dbReference>
<evidence type="ECO:0000259" key="10">
    <source>
        <dbReference type="Pfam" id="PF00697"/>
    </source>
</evidence>
<dbReference type="HAMAP" id="MF_00135">
    <property type="entry name" value="PRAI"/>
    <property type="match status" value="1"/>
</dbReference>
<dbReference type="PANTHER" id="PTHR42894:SF1">
    <property type="entry name" value="N-(5'-PHOSPHORIBOSYL)ANTHRANILATE ISOMERASE"/>
    <property type="match status" value="1"/>
</dbReference>
<organism evidence="11 12">
    <name type="scientific">Saltatorellus ferox</name>
    <dbReference type="NCBI Taxonomy" id="2528018"/>
    <lineage>
        <taxon>Bacteria</taxon>
        <taxon>Pseudomonadati</taxon>
        <taxon>Planctomycetota</taxon>
        <taxon>Planctomycetia</taxon>
        <taxon>Planctomycetia incertae sedis</taxon>
        <taxon>Saltatorellus</taxon>
    </lineage>
</organism>
<dbReference type="GO" id="GO:0004640">
    <property type="term" value="F:phosphoribosylanthranilate isomerase activity"/>
    <property type="evidence" value="ECO:0007669"/>
    <property type="project" value="UniProtKB-UniRule"/>
</dbReference>
<dbReference type="EMBL" id="CP036434">
    <property type="protein sequence ID" value="QDV07956.1"/>
    <property type="molecule type" value="Genomic_DNA"/>
</dbReference>
<evidence type="ECO:0000313" key="11">
    <source>
        <dbReference type="EMBL" id="QDV07956.1"/>
    </source>
</evidence>
<dbReference type="InterPro" id="IPR044643">
    <property type="entry name" value="TrpF_fam"/>
</dbReference>
<accession>A0A518EV26</accession>
<keyword evidence="12" id="KW-1185">Reference proteome</keyword>
<dbReference type="InterPro" id="IPR013785">
    <property type="entry name" value="Aldolase_TIM"/>
</dbReference>
<sequence length="229" mass="24479">MTRFLTSLIEQAERPLAKVCGLTGQRDVELAAAAGADLLGLVSYPKSPRHLSDLQVVALGHIIEKLAARSVLVIVDADRAGVDRLVHEARLDAVQLCGMEEPGDWRNTSYGLLRRIGVDEHGDAELAAWKGIADAFVLDHPSSAGGSGRTVDPEHAAEFAREAPCFLAGGLDGDAGVFHHAPSIGLYRGFDASSRLEIEPGTKDPDRVKSFIDAAHRYSKGNAPSQDHD</sequence>
<reference evidence="11 12" key="1">
    <citation type="submission" date="2019-02" db="EMBL/GenBank/DDBJ databases">
        <title>Deep-cultivation of Planctomycetes and their phenomic and genomic characterization uncovers novel biology.</title>
        <authorList>
            <person name="Wiegand S."/>
            <person name="Jogler M."/>
            <person name="Boedeker C."/>
            <person name="Pinto D."/>
            <person name="Vollmers J."/>
            <person name="Rivas-Marin E."/>
            <person name="Kohn T."/>
            <person name="Peeters S.H."/>
            <person name="Heuer A."/>
            <person name="Rast P."/>
            <person name="Oberbeckmann S."/>
            <person name="Bunk B."/>
            <person name="Jeske O."/>
            <person name="Meyerdierks A."/>
            <person name="Storesund J.E."/>
            <person name="Kallscheuer N."/>
            <person name="Luecker S."/>
            <person name="Lage O.M."/>
            <person name="Pohl T."/>
            <person name="Merkel B.J."/>
            <person name="Hornburger P."/>
            <person name="Mueller R.-W."/>
            <person name="Bruemmer F."/>
            <person name="Labrenz M."/>
            <person name="Spormann A.M."/>
            <person name="Op den Camp H."/>
            <person name="Overmann J."/>
            <person name="Amann R."/>
            <person name="Jetten M.S.M."/>
            <person name="Mascher T."/>
            <person name="Medema M.H."/>
            <person name="Devos D.P."/>
            <person name="Kaster A.-K."/>
            <person name="Ovreas L."/>
            <person name="Rohde M."/>
            <person name="Galperin M.Y."/>
            <person name="Jogler C."/>
        </authorList>
    </citation>
    <scope>NUCLEOTIDE SEQUENCE [LARGE SCALE GENOMIC DNA]</scope>
    <source>
        <strain evidence="11 12">Poly30</strain>
    </source>
</reference>
<comment type="pathway">
    <text evidence="2 9">Amino-acid biosynthesis; L-tryptophan biosynthesis; L-tryptophan from chorismate: step 3/5.</text>
</comment>
<evidence type="ECO:0000313" key="12">
    <source>
        <dbReference type="Proteomes" id="UP000320390"/>
    </source>
</evidence>
<keyword evidence="8 9" id="KW-0413">Isomerase</keyword>
<dbReference type="PANTHER" id="PTHR42894">
    <property type="entry name" value="N-(5'-PHOSPHORIBOSYL)ANTHRANILATE ISOMERASE"/>
    <property type="match status" value="1"/>
</dbReference>
<protein>
    <recommendedName>
        <fullName evidence="4 9">N-(5'-phosphoribosyl)anthranilate isomerase</fullName>
        <shortName evidence="9">PRAI</shortName>
        <ecNumber evidence="3 9">5.3.1.24</ecNumber>
    </recommendedName>
</protein>
<dbReference type="AlphaFoldDB" id="A0A518EV26"/>
<gene>
    <name evidence="9 11" type="primary">trpF</name>
    <name evidence="11" type="ORF">Poly30_34920</name>
</gene>
<evidence type="ECO:0000256" key="7">
    <source>
        <dbReference type="ARBA" id="ARBA00023141"/>
    </source>
</evidence>
<dbReference type="Pfam" id="PF00697">
    <property type="entry name" value="PRAI"/>
    <property type="match status" value="1"/>
</dbReference>
<dbReference type="OrthoDB" id="9786954at2"/>
<feature type="domain" description="N-(5'phosphoribosyl) anthranilate isomerase (PRAI)" evidence="10">
    <location>
        <begin position="17"/>
        <end position="213"/>
    </location>
</feature>
<comment type="similarity">
    <text evidence="9">Belongs to the TrpF family.</text>
</comment>
<keyword evidence="7 9" id="KW-0057">Aromatic amino acid biosynthesis</keyword>
<comment type="catalytic activity">
    <reaction evidence="1 9">
        <text>N-(5-phospho-beta-D-ribosyl)anthranilate = 1-(2-carboxyphenylamino)-1-deoxy-D-ribulose 5-phosphate</text>
        <dbReference type="Rhea" id="RHEA:21540"/>
        <dbReference type="ChEBI" id="CHEBI:18277"/>
        <dbReference type="ChEBI" id="CHEBI:58613"/>
        <dbReference type="EC" id="5.3.1.24"/>
    </reaction>
</comment>
<name>A0A518EV26_9BACT</name>
<evidence type="ECO:0000256" key="2">
    <source>
        <dbReference type="ARBA" id="ARBA00004664"/>
    </source>
</evidence>
<dbReference type="Proteomes" id="UP000320390">
    <property type="component" value="Chromosome"/>
</dbReference>
<evidence type="ECO:0000256" key="9">
    <source>
        <dbReference type="HAMAP-Rule" id="MF_00135"/>
    </source>
</evidence>
<evidence type="ECO:0000256" key="5">
    <source>
        <dbReference type="ARBA" id="ARBA00022605"/>
    </source>
</evidence>
<keyword evidence="6 9" id="KW-0822">Tryptophan biosynthesis</keyword>
<evidence type="ECO:0000256" key="4">
    <source>
        <dbReference type="ARBA" id="ARBA00022272"/>
    </source>
</evidence>
<proteinExistence type="inferred from homology"/>
<dbReference type="InterPro" id="IPR001240">
    <property type="entry name" value="PRAI_dom"/>
</dbReference>
<keyword evidence="5 9" id="KW-0028">Amino-acid biosynthesis</keyword>
<evidence type="ECO:0000256" key="6">
    <source>
        <dbReference type="ARBA" id="ARBA00022822"/>
    </source>
</evidence>
<evidence type="ECO:0000256" key="8">
    <source>
        <dbReference type="ARBA" id="ARBA00023235"/>
    </source>
</evidence>
<evidence type="ECO:0000256" key="1">
    <source>
        <dbReference type="ARBA" id="ARBA00001164"/>
    </source>
</evidence>
<dbReference type="InterPro" id="IPR011060">
    <property type="entry name" value="RibuloseP-bd_barrel"/>
</dbReference>
<dbReference type="RefSeq" id="WP_145199767.1">
    <property type="nucleotide sequence ID" value="NZ_CP036434.1"/>
</dbReference>
<dbReference type="GO" id="GO:0000162">
    <property type="term" value="P:L-tryptophan biosynthetic process"/>
    <property type="evidence" value="ECO:0007669"/>
    <property type="project" value="UniProtKB-UniRule"/>
</dbReference>